<proteinExistence type="predicted"/>
<evidence type="ECO:0000313" key="1">
    <source>
        <dbReference type="EMBL" id="KFB73707.1"/>
    </source>
</evidence>
<organism evidence="1 2">
    <name type="scientific">Candidatus Accumulibacter phosphatis</name>
    <dbReference type="NCBI Taxonomy" id="327160"/>
    <lineage>
        <taxon>Bacteria</taxon>
        <taxon>Pseudomonadati</taxon>
        <taxon>Pseudomonadota</taxon>
        <taxon>Betaproteobacteria</taxon>
        <taxon>Candidatus Accumulibacter</taxon>
    </lineage>
</organism>
<dbReference type="AlphaFoldDB" id="A0A080LXS4"/>
<evidence type="ECO:0000313" key="2">
    <source>
        <dbReference type="Proteomes" id="UP000020077"/>
    </source>
</evidence>
<dbReference type="EMBL" id="JDVG02000179">
    <property type="protein sequence ID" value="KFB73707.1"/>
    <property type="molecule type" value="Genomic_DNA"/>
</dbReference>
<comment type="caution">
    <text evidence="1">The sequence shown here is derived from an EMBL/GenBank/DDBJ whole genome shotgun (WGS) entry which is preliminary data.</text>
</comment>
<protein>
    <submittedName>
        <fullName evidence="1">Uncharacterized protein</fullName>
    </submittedName>
</protein>
<sequence length="215" mass="24148">MRERLGSHRNLARGVREIIGRGANFTDDLAELADHGLHRRHQLADFVRALCFDRHRQVAFGQGVGDGDGCMERVSDRACDPECETDADHQRHQREDDNGVLSLVCGLVGSFTGLLHCICLEVNQRVDCCQIVGLDCRHRPHQLGKSCFAFAGLYELDESVEFNPVSLALFQYSGENLLAGLGHNRLFEPLVTLRRGFTCLGNVIEFLLDFVRLRK</sequence>
<dbReference type="Proteomes" id="UP000020077">
    <property type="component" value="Unassembled WGS sequence"/>
</dbReference>
<reference evidence="1 2" key="1">
    <citation type="submission" date="2014-02" db="EMBL/GenBank/DDBJ databases">
        <title>Expanding our view of genomic diversity in Candidatus Accumulibacter clades.</title>
        <authorList>
            <person name="Skennerton C.T."/>
            <person name="Barr J.J."/>
            <person name="Slater F.R."/>
            <person name="Bond P.L."/>
            <person name="Tyson G.W."/>
        </authorList>
    </citation>
    <scope>NUCLEOTIDE SEQUENCE [LARGE SCALE GENOMIC DNA]</scope>
    <source>
        <strain evidence="2">BA-91</strain>
    </source>
</reference>
<gene>
    <name evidence="1" type="ORF">AW09_001034</name>
</gene>
<name>A0A080LXS4_9PROT</name>
<accession>A0A080LXS4</accession>